<keyword evidence="3" id="KW-1185">Reference proteome</keyword>
<dbReference type="CDD" id="cd06260">
    <property type="entry name" value="DUF820-like"/>
    <property type="match status" value="1"/>
</dbReference>
<dbReference type="InterPro" id="IPR012296">
    <property type="entry name" value="Nuclease_put_TT1808"/>
</dbReference>
<accession>A0A1J0AE78</accession>
<dbReference type="RefSeq" id="WP_071454711.1">
    <property type="nucleotide sequence ID" value="NZ_CP017675.1"/>
</dbReference>
<evidence type="ECO:0000259" key="1">
    <source>
        <dbReference type="Pfam" id="PF05685"/>
    </source>
</evidence>
<evidence type="ECO:0000313" key="3">
    <source>
        <dbReference type="Proteomes" id="UP000180235"/>
    </source>
</evidence>
<dbReference type="OrthoDB" id="422510at2"/>
<dbReference type="PANTHER" id="PTHR36558">
    <property type="entry name" value="GLR1098 PROTEIN"/>
    <property type="match status" value="1"/>
</dbReference>
<dbReference type="InterPro" id="IPR008538">
    <property type="entry name" value="Uma2"/>
</dbReference>
<name>A0A1J0AE78_9CYAN</name>
<dbReference type="InterPro" id="IPR011335">
    <property type="entry name" value="Restrct_endonuc-II-like"/>
</dbReference>
<proteinExistence type="predicted"/>
<dbReference type="PANTHER" id="PTHR36558:SF1">
    <property type="entry name" value="RESTRICTION ENDONUCLEASE DOMAIN-CONTAINING PROTEIN-RELATED"/>
    <property type="match status" value="1"/>
</dbReference>
<dbReference type="EMBL" id="CP017675">
    <property type="protein sequence ID" value="APB34237.1"/>
    <property type="molecule type" value="Genomic_DNA"/>
</dbReference>
<protein>
    <submittedName>
        <fullName evidence="2">Uncharacterized protein conserved in cyanobacteria</fullName>
    </submittedName>
</protein>
<sequence length="185" mass="21384">MQSPDYFVPTSAYLEAEAKSKIRHEYIGGHIFAMAGASDVHNLIAISIISRLYAHLSGSPCRVFMSDMKVKINVQEADIFYYPDILVTCDPTDNQKLFKTKPKLIIEILSPSTEIIDRREKFLHYQSIPSLEEYILISQEEMHIEIFRPNSQGYWVKELLKSEDTLRLRSLNFDLALSEIYENGF</sequence>
<gene>
    <name evidence="2" type="ORF">GlitD10_1911</name>
</gene>
<dbReference type="Gene3D" id="3.90.1570.10">
    <property type="entry name" value="tt1808, chain A"/>
    <property type="match status" value="1"/>
</dbReference>
<reference evidence="2 3" key="1">
    <citation type="submission" date="2016-10" db="EMBL/GenBank/DDBJ databases">
        <title>Description of Gloeomargarita lithophora gen. nov., sp. nov., a thylakoid-bearing basal-branching cyanobacterium with intracellular carbonates, and proposal for Gloeomargaritales ord. nov.</title>
        <authorList>
            <person name="Moreira D."/>
            <person name="Tavera R."/>
            <person name="Benzerara K."/>
            <person name="Skouri-Panet F."/>
            <person name="Couradeau E."/>
            <person name="Gerard E."/>
            <person name="Loussert C."/>
            <person name="Novelo E."/>
            <person name="Zivanovic Y."/>
            <person name="Lopez-Garcia P."/>
        </authorList>
    </citation>
    <scope>NUCLEOTIDE SEQUENCE [LARGE SCALE GENOMIC DNA]</scope>
    <source>
        <strain evidence="2 3">D10</strain>
    </source>
</reference>
<dbReference type="AlphaFoldDB" id="A0A1J0AE78"/>
<dbReference type="KEGG" id="glt:GlitD10_1911"/>
<dbReference type="STRING" id="1188229.GlitD10_1911"/>
<feature type="domain" description="Putative restriction endonuclease" evidence="1">
    <location>
        <begin position="12"/>
        <end position="175"/>
    </location>
</feature>
<evidence type="ECO:0000313" key="2">
    <source>
        <dbReference type="EMBL" id="APB34237.1"/>
    </source>
</evidence>
<organism evidence="2 3">
    <name type="scientific">Gloeomargarita lithophora Alchichica-D10</name>
    <dbReference type="NCBI Taxonomy" id="1188229"/>
    <lineage>
        <taxon>Bacteria</taxon>
        <taxon>Bacillati</taxon>
        <taxon>Cyanobacteriota</taxon>
        <taxon>Cyanophyceae</taxon>
        <taxon>Gloeomargaritales</taxon>
        <taxon>Gloeomargaritaceae</taxon>
        <taxon>Gloeomargarita</taxon>
    </lineage>
</organism>
<dbReference type="Proteomes" id="UP000180235">
    <property type="component" value="Chromosome"/>
</dbReference>
<dbReference type="Pfam" id="PF05685">
    <property type="entry name" value="Uma2"/>
    <property type="match status" value="1"/>
</dbReference>
<dbReference type="SUPFAM" id="SSF52980">
    <property type="entry name" value="Restriction endonuclease-like"/>
    <property type="match status" value="1"/>
</dbReference>